<dbReference type="AlphaFoldDB" id="A0A915IY11"/>
<protein>
    <submittedName>
        <fullName evidence="2">Uncharacterized protein</fullName>
    </submittedName>
</protein>
<reference evidence="2" key="1">
    <citation type="submission" date="2022-11" db="UniProtKB">
        <authorList>
            <consortium name="WormBaseParasite"/>
        </authorList>
    </citation>
    <scope>IDENTIFICATION</scope>
</reference>
<sequence length="108" mass="12101">MIDAAAGISESAALLDIRKSILIILEPLKRMIIKDSVGIDKGKIERRLSIVGDQIVQKSCESLELHIFREFKIFQNLEAPLGGGKWRKDALYNIRRRARLSSIGIGID</sequence>
<evidence type="ECO:0000313" key="2">
    <source>
        <dbReference type="WBParaSite" id="nRc.2.0.1.t19091-RA"/>
    </source>
</evidence>
<accession>A0A915IY11</accession>
<proteinExistence type="predicted"/>
<organism evidence="1 2">
    <name type="scientific">Romanomermis culicivorax</name>
    <name type="common">Nematode worm</name>
    <dbReference type="NCBI Taxonomy" id="13658"/>
    <lineage>
        <taxon>Eukaryota</taxon>
        <taxon>Metazoa</taxon>
        <taxon>Ecdysozoa</taxon>
        <taxon>Nematoda</taxon>
        <taxon>Enoplea</taxon>
        <taxon>Dorylaimia</taxon>
        <taxon>Mermithida</taxon>
        <taxon>Mermithoidea</taxon>
        <taxon>Mermithidae</taxon>
        <taxon>Romanomermis</taxon>
    </lineage>
</organism>
<keyword evidence="1" id="KW-1185">Reference proteome</keyword>
<dbReference type="WBParaSite" id="nRc.2.0.1.t19091-RA">
    <property type="protein sequence ID" value="nRc.2.0.1.t19091-RA"/>
    <property type="gene ID" value="nRc.2.0.1.g19091"/>
</dbReference>
<evidence type="ECO:0000313" key="1">
    <source>
        <dbReference type="Proteomes" id="UP000887565"/>
    </source>
</evidence>
<name>A0A915IY11_ROMCU</name>
<dbReference type="Proteomes" id="UP000887565">
    <property type="component" value="Unplaced"/>
</dbReference>